<gene>
    <name evidence="3" type="ORF">QYB97_19795</name>
</gene>
<feature type="domain" description="Glycosyl transferase family 1" evidence="1">
    <location>
        <begin position="185"/>
        <end position="303"/>
    </location>
</feature>
<evidence type="ECO:0000259" key="2">
    <source>
        <dbReference type="Pfam" id="PF13439"/>
    </source>
</evidence>
<dbReference type="RefSeq" id="WP_301167754.1">
    <property type="nucleotide sequence ID" value="NZ_JAUHTR010000014.1"/>
</dbReference>
<sequence>MGNPLRVLHAVVNMNRGGAETLIMNLYRNIDRTKVQFDFLTNRQGVFDEEIIEMGGKVHRIPYLTDIGHFKYVDALNGFFKQNSGYRIIHSHMDKMSGLVLRASKKHKIPHRIAHSHNTRSEGGKAARVYKWYAGTRIKQNATHLFACSNEAAQWLFSQDAQKARVLNNGIEPEKFLYTRECRNAVRKELNIEDNTFVMGHVGRFAPQKNHSFLIELFSEYHKINKRAVLLLAGDGVLRQEMEKKVQQLNLNSSVKFLGIRNDVQRLYQVFDVFVFPSLHEGLPVTLIEAQGTGLPCMISDTITKQADLGLNLVNFLPLDNKKNWLDKLQHYTQCMSKDRSIESNAFASRGFDIRETARQTQETYLLLGGGAR</sequence>
<evidence type="ECO:0000313" key="4">
    <source>
        <dbReference type="Proteomes" id="UP001172721"/>
    </source>
</evidence>
<organism evidence="3 4">
    <name type="scientific">Fictibacillus fluitans</name>
    <dbReference type="NCBI Taxonomy" id="3058422"/>
    <lineage>
        <taxon>Bacteria</taxon>
        <taxon>Bacillati</taxon>
        <taxon>Bacillota</taxon>
        <taxon>Bacilli</taxon>
        <taxon>Bacillales</taxon>
        <taxon>Fictibacillaceae</taxon>
        <taxon>Fictibacillus</taxon>
    </lineage>
</organism>
<dbReference type="InterPro" id="IPR050194">
    <property type="entry name" value="Glycosyltransferase_grp1"/>
</dbReference>
<keyword evidence="4" id="KW-1185">Reference proteome</keyword>
<dbReference type="PANTHER" id="PTHR45947:SF3">
    <property type="entry name" value="SULFOQUINOVOSYL TRANSFERASE SQD2"/>
    <property type="match status" value="1"/>
</dbReference>
<dbReference type="Pfam" id="PF13439">
    <property type="entry name" value="Glyco_transf_4"/>
    <property type="match status" value="1"/>
</dbReference>
<comment type="caution">
    <text evidence="3">The sequence shown here is derived from an EMBL/GenBank/DDBJ whole genome shotgun (WGS) entry which is preliminary data.</text>
</comment>
<accession>A0ABT8I130</accession>
<dbReference type="EMBL" id="JAUHTR010000014">
    <property type="protein sequence ID" value="MDN4526734.1"/>
    <property type="molecule type" value="Genomic_DNA"/>
</dbReference>
<proteinExistence type="predicted"/>
<feature type="domain" description="Glycosyltransferase subfamily 4-like N-terminal" evidence="2">
    <location>
        <begin position="17"/>
        <end position="174"/>
    </location>
</feature>
<reference evidence="3" key="1">
    <citation type="submission" date="2023-07" db="EMBL/GenBank/DDBJ databases">
        <title>Fictibacillus sp. isolated from freshwater pond.</title>
        <authorList>
            <person name="Kirdat K."/>
            <person name="Bhat A."/>
            <person name="Mourya A."/>
            <person name="Yadav A."/>
        </authorList>
    </citation>
    <scope>NUCLEOTIDE SEQUENCE</scope>
    <source>
        <strain evidence="3">NE201</strain>
    </source>
</reference>
<dbReference type="InterPro" id="IPR028098">
    <property type="entry name" value="Glyco_trans_4-like_N"/>
</dbReference>
<dbReference type="SUPFAM" id="SSF53756">
    <property type="entry name" value="UDP-Glycosyltransferase/glycogen phosphorylase"/>
    <property type="match status" value="1"/>
</dbReference>
<evidence type="ECO:0000259" key="1">
    <source>
        <dbReference type="Pfam" id="PF00534"/>
    </source>
</evidence>
<dbReference type="Proteomes" id="UP001172721">
    <property type="component" value="Unassembled WGS sequence"/>
</dbReference>
<dbReference type="Gene3D" id="3.40.50.2000">
    <property type="entry name" value="Glycogen Phosphorylase B"/>
    <property type="match status" value="2"/>
</dbReference>
<dbReference type="PANTHER" id="PTHR45947">
    <property type="entry name" value="SULFOQUINOVOSYL TRANSFERASE SQD2"/>
    <property type="match status" value="1"/>
</dbReference>
<name>A0ABT8I130_9BACL</name>
<dbReference type="InterPro" id="IPR001296">
    <property type="entry name" value="Glyco_trans_1"/>
</dbReference>
<protein>
    <submittedName>
        <fullName evidence="3">Glycosyltransferase family 1 protein</fullName>
    </submittedName>
</protein>
<evidence type="ECO:0000313" key="3">
    <source>
        <dbReference type="EMBL" id="MDN4526734.1"/>
    </source>
</evidence>
<dbReference type="Pfam" id="PF00534">
    <property type="entry name" value="Glycos_transf_1"/>
    <property type="match status" value="1"/>
</dbReference>
<dbReference type="CDD" id="cd03812">
    <property type="entry name" value="GT4_CapH-like"/>
    <property type="match status" value="1"/>
</dbReference>